<comment type="caution">
    <text evidence="12">The sequence shown here is derived from an EMBL/GenBank/DDBJ whole genome shotgun (WGS) entry which is preliminary data.</text>
</comment>
<dbReference type="PIRSF" id="PIRSF026671">
    <property type="entry name" value="AA_dipeptidase"/>
    <property type="match status" value="1"/>
</dbReference>
<dbReference type="Gene3D" id="3.30.1380.10">
    <property type="match status" value="1"/>
</dbReference>
<dbReference type="RefSeq" id="WP_292371232.1">
    <property type="nucleotide sequence ID" value="NZ_JBEPLM010000005.1"/>
</dbReference>
<dbReference type="Pfam" id="PF01427">
    <property type="entry name" value="Peptidase_M15"/>
    <property type="match status" value="1"/>
</dbReference>
<dbReference type="PANTHER" id="PTHR43126">
    <property type="entry name" value="D-ALANYL-D-ALANINE DIPEPTIDASE"/>
    <property type="match status" value="1"/>
</dbReference>
<feature type="binding site" evidence="9">
    <location>
        <position position="230"/>
    </location>
    <ligand>
        <name>Zn(2+)</name>
        <dbReference type="ChEBI" id="CHEBI:29105"/>
        <note>catalytic</note>
    </ligand>
</feature>
<sequence length="250" mass="26744">MPGRAEGGASHQPSLRATAILAALLTAIASPARADPLPAGFVRLTDVDPTIRQDIRYAGAKNFLHRKVSGYEAPVCILTEEAAKALSSVQKAIAAKGLTLVVFDCYRPARAVADMGKWTRQGGPPDPRWYPKVERGDLIAKGYVGELSSHSRGSTVDLAVAEADKKSAAHPACGAPDAGTLDFGTGFDCFDPSSETAHHPLPAEAAASRKMLLAAMRAAGFRNYAREWWHFTLADEPFAKQRFDFPVTAN</sequence>
<evidence type="ECO:0000256" key="7">
    <source>
        <dbReference type="ARBA" id="ARBA00023049"/>
    </source>
</evidence>
<evidence type="ECO:0000256" key="1">
    <source>
        <dbReference type="ARBA" id="ARBA00001362"/>
    </source>
</evidence>
<evidence type="ECO:0000256" key="2">
    <source>
        <dbReference type="ARBA" id="ARBA00022670"/>
    </source>
</evidence>
<evidence type="ECO:0000313" key="12">
    <source>
        <dbReference type="EMBL" id="MET3593818.1"/>
    </source>
</evidence>
<dbReference type="EC" id="3.4.13.22" evidence="9 10"/>
<keyword evidence="6 9" id="KW-0224">Dipeptidase</keyword>
<evidence type="ECO:0000256" key="8">
    <source>
        <dbReference type="ARBA" id="ARBA00023316"/>
    </source>
</evidence>
<proteinExistence type="inferred from homology"/>
<feature type="chain" id="PRO_5047065118" description="D-alanyl-D-alanine dipeptidase" evidence="11">
    <location>
        <begin position="35"/>
        <end position="250"/>
    </location>
</feature>
<dbReference type="InterPro" id="IPR000755">
    <property type="entry name" value="A_A_dipeptidase"/>
</dbReference>
<evidence type="ECO:0000313" key="13">
    <source>
        <dbReference type="Proteomes" id="UP001549036"/>
    </source>
</evidence>
<accession>A0ABV2HT99</accession>
<protein>
    <recommendedName>
        <fullName evidence="9 10">D-alanyl-D-alanine dipeptidase</fullName>
        <shortName evidence="9 10">D-Ala-D-Ala dipeptidase</shortName>
        <ecNumber evidence="9 10">3.4.13.22</ecNumber>
    </recommendedName>
</protein>
<comment type="catalytic activity">
    <reaction evidence="1 9 10">
        <text>D-alanyl-D-alanine + H2O = 2 D-alanine</text>
        <dbReference type="Rhea" id="RHEA:20661"/>
        <dbReference type="ChEBI" id="CHEBI:15377"/>
        <dbReference type="ChEBI" id="CHEBI:57416"/>
        <dbReference type="ChEBI" id="CHEBI:57822"/>
        <dbReference type="EC" id="3.4.13.22"/>
    </reaction>
</comment>
<evidence type="ECO:0000256" key="10">
    <source>
        <dbReference type="PIRNR" id="PIRNR026671"/>
    </source>
</evidence>
<dbReference type="SUPFAM" id="SSF55166">
    <property type="entry name" value="Hedgehog/DD-peptidase"/>
    <property type="match status" value="1"/>
</dbReference>
<keyword evidence="2 9" id="KW-0645">Protease</keyword>
<keyword evidence="5 9" id="KW-0862">Zinc</keyword>
<evidence type="ECO:0000256" key="11">
    <source>
        <dbReference type="SAM" id="SignalP"/>
    </source>
</evidence>
<evidence type="ECO:0000256" key="3">
    <source>
        <dbReference type="ARBA" id="ARBA00022723"/>
    </source>
</evidence>
<reference evidence="12 13" key="1">
    <citation type="submission" date="2024-06" db="EMBL/GenBank/DDBJ databases">
        <title>Genomic Encyclopedia of Type Strains, Phase IV (KMG-IV): sequencing the most valuable type-strain genomes for metagenomic binning, comparative biology and taxonomic classification.</title>
        <authorList>
            <person name="Goeker M."/>
        </authorList>
    </citation>
    <scope>NUCLEOTIDE SEQUENCE [LARGE SCALE GENOMIC DNA]</scope>
    <source>
        <strain evidence="12 13">DSM 29846</strain>
    </source>
</reference>
<evidence type="ECO:0000256" key="6">
    <source>
        <dbReference type="ARBA" id="ARBA00022997"/>
    </source>
</evidence>
<comment type="function">
    <text evidence="9 10">Catalyzes hydrolysis of the D-alanyl-D-alanine dipeptide.</text>
</comment>
<feature type="signal peptide" evidence="11">
    <location>
        <begin position="1"/>
        <end position="34"/>
    </location>
</feature>
<feature type="binding site" evidence="9">
    <location>
        <position position="157"/>
    </location>
    <ligand>
        <name>Zn(2+)</name>
        <dbReference type="ChEBI" id="CHEBI:29105"/>
        <note>catalytic</note>
    </ligand>
</feature>
<evidence type="ECO:0000256" key="9">
    <source>
        <dbReference type="HAMAP-Rule" id="MF_01924"/>
    </source>
</evidence>
<feature type="binding site" evidence="9">
    <location>
        <position position="150"/>
    </location>
    <ligand>
        <name>Zn(2+)</name>
        <dbReference type="ChEBI" id="CHEBI:29105"/>
        <note>catalytic</note>
    </ligand>
</feature>
<gene>
    <name evidence="9" type="primary">ddpX</name>
    <name evidence="12" type="ORF">ABID26_003220</name>
</gene>
<keyword evidence="7 9" id="KW-0482">Metalloprotease</keyword>
<keyword evidence="8 10" id="KW-0961">Cell wall biogenesis/degradation</keyword>
<feature type="site" description="Transition state stabilizer" evidence="9">
    <location>
        <position position="107"/>
    </location>
</feature>
<evidence type="ECO:0000256" key="5">
    <source>
        <dbReference type="ARBA" id="ARBA00022833"/>
    </source>
</evidence>
<dbReference type="EMBL" id="JBEPLM010000005">
    <property type="protein sequence ID" value="MET3593818.1"/>
    <property type="molecule type" value="Genomic_DNA"/>
</dbReference>
<feature type="active site" description="Proton donor/acceptor" evidence="9">
    <location>
        <position position="227"/>
    </location>
</feature>
<comment type="cofactor">
    <cofactor evidence="9">
        <name>Zn(2+)</name>
        <dbReference type="ChEBI" id="CHEBI:29105"/>
    </cofactor>
    <text evidence="9">Binds 1 zinc ion per subunit.</text>
</comment>
<dbReference type="GO" id="GO:0160237">
    <property type="term" value="F:D-Ala-D-Ala dipeptidase activity"/>
    <property type="evidence" value="ECO:0007669"/>
    <property type="project" value="UniProtKB-EC"/>
</dbReference>
<dbReference type="CDD" id="cd14817">
    <property type="entry name" value="D-Ala-D-Ala_dipeptidase_VanX"/>
    <property type="match status" value="1"/>
</dbReference>
<dbReference type="InterPro" id="IPR009045">
    <property type="entry name" value="Zn_M74/Hedgehog-like"/>
</dbReference>
<name>A0ABV2HT99_9HYPH</name>
<comment type="similarity">
    <text evidence="9 10">Belongs to the peptidase M15D family.</text>
</comment>
<dbReference type="PANTHER" id="PTHR43126:SF1">
    <property type="entry name" value="D-ALANYL-D-ALANINE DIPEPTIDASE"/>
    <property type="match status" value="1"/>
</dbReference>
<keyword evidence="3 9" id="KW-0479">Metal-binding</keyword>
<organism evidence="12 13">
    <name type="scientific">Mesorhizobium shonense</name>
    <dbReference type="NCBI Taxonomy" id="1209948"/>
    <lineage>
        <taxon>Bacteria</taxon>
        <taxon>Pseudomonadati</taxon>
        <taxon>Pseudomonadota</taxon>
        <taxon>Alphaproteobacteria</taxon>
        <taxon>Hyphomicrobiales</taxon>
        <taxon>Phyllobacteriaceae</taxon>
        <taxon>Mesorhizobium</taxon>
    </lineage>
</organism>
<dbReference type="HAMAP" id="MF_01924">
    <property type="entry name" value="A_A_dipeptidase"/>
    <property type="match status" value="1"/>
</dbReference>
<keyword evidence="13" id="KW-1185">Reference proteome</keyword>
<keyword evidence="11" id="KW-0732">Signal</keyword>
<dbReference type="Proteomes" id="UP001549036">
    <property type="component" value="Unassembled WGS sequence"/>
</dbReference>
<evidence type="ECO:0000256" key="4">
    <source>
        <dbReference type="ARBA" id="ARBA00022801"/>
    </source>
</evidence>
<keyword evidence="4 9" id="KW-0378">Hydrolase</keyword>